<dbReference type="Pfam" id="PF13412">
    <property type="entry name" value="HTH_24"/>
    <property type="match status" value="1"/>
</dbReference>
<evidence type="ECO:0000313" key="5">
    <source>
        <dbReference type="EMBL" id="SDM18110.1"/>
    </source>
</evidence>
<evidence type="ECO:0000259" key="4">
    <source>
        <dbReference type="PROSITE" id="PS50956"/>
    </source>
</evidence>
<protein>
    <submittedName>
        <fullName evidence="5">DNA-binding transcriptional regulator, Lrp family</fullName>
    </submittedName>
</protein>
<dbReference type="Gene3D" id="1.10.10.10">
    <property type="entry name" value="Winged helix-like DNA-binding domain superfamily/Winged helix DNA-binding domain"/>
    <property type="match status" value="1"/>
</dbReference>
<dbReference type="InterPro" id="IPR011008">
    <property type="entry name" value="Dimeric_a/b-barrel"/>
</dbReference>
<dbReference type="SUPFAM" id="SSF46785">
    <property type="entry name" value="Winged helix' DNA-binding domain"/>
    <property type="match status" value="1"/>
</dbReference>
<keyword evidence="6" id="KW-1185">Reference proteome</keyword>
<dbReference type="PANTHER" id="PTHR30154">
    <property type="entry name" value="LEUCINE-RESPONSIVE REGULATORY PROTEIN"/>
    <property type="match status" value="1"/>
</dbReference>
<keyword evidence="3" id="KW-0804">Transcription</keyword>
<dbReference type="PROSITE" id="PS50956">
    <property type="entry name" value="HTH_ASNC_2"/>
    <property type="match status" value="1"/>
</dbReference>
<dbReference type="InterPro" id="IPR036390">
    <property type="entry name" value="WH_DNA-bd_sf"/>
</dbReference>
<dbReference type="AlphaFoldDB" id="A0A1G9R4R3"/>
<dbReference type="GO" id="GO:0043565">
    <property type="term" value="F:sequence-specific DNA binding"/>
    <property type="evidence" value="ECO:0007669"/>
    <property type="project" value="InterPro"/>
</dbReference>
<dbReference type="GO" id="GO:0005829">
    <property type="term" value="C:cytosol"/>
    <property type="evidence" value="ECO:0007669"/>
    <property type="project" value="TreeGrafter"/>
</dbReference>
<name>A0A1G9R4R3_9BACT</name>
<accession>A0A1G9R4R3</accession>
<dbReference type="InterPro" id="IPR019885">
    <property type="entry name" value="Tscrpt_reg_HTH_AsnC-type_CS"/>
</dbReference>
<dbReference type="Proteomes" id="UP000198901">
    <property type="component" value="Unassembled WGS sequence"/>
</dbReference>
<organism evidence="5 6">
    <name type="scientific">Siphonobacter aquaeclarae</name>
    <dbReference type="NCBI Taxonomy" id="563176"/>
    <lineage>
        <taxon>Bacteria</taxon>
        <taxon>Pseudomonadati</taxon>
        <taxon>Bacteroidota</taxon>
        <taxon>Cytophagia</taxon>
        <taxon>Cytophagales</taxon>
        <taxon>Cytophagaceae</taxon>
        <taxon>Siphonobacter</taxon>
    </lineage>
</organism>
<feature type="domain" description="HTH asnC-type" evidence="4">
    <location>
        <begin position="20"/>
        <end position="81"/>
    </location>
</feature>
<dbReference type="SUPFAM" id="SSF54909">
    <property type="entry name" value="Dimeric alpha+beta barrel"/>
    <property type="match status" value="1"/>
</dbReference>
<dbReference type="Gene3D" id="3.30.70.920">
    <property type="match status" value="1"/>
</dbReference>
<keyword evidence="2 5" id="KW-0238">DNA-binding</keyword>
<evidence type="ECO:0000313" key="6">
    <source>
        <dbReference type="Proteomes" id="UP000198901"/>
    </source>
</evidence>
<proteinExistence type="predicted"/>
<gene>
    <name evidence="5" type="ORF">SAMN04488090_2733</name>
</gene>
<dbReference type="InterPro" id="IPR019888">
    <property type="entry name" value="Tscrpt_reg_AsnC-like"/>
</dbReference>
<keyword evidence="1" id="KW-0805">Transcription regulation</keyword>
<evidence type="ECO:0000256" key="1">
    <source>
        <dbReference type="ARBA" id="ARBA00023015"/>
    </source>
</evidence>
<dbReference type="PANTHER" id="PTHR30154:SF34">
    <property type="entry name" value="TRANSCRIPTIONAL REGULATOR AZLB"/>
    <property type="match status" value="1"/>
</dbReference>
<evidence type="ECO:0000256" key="2">
    <source>
        <dbReference type="ARBA" id="ARBA00023125"/>
    </source>
</evidence>
<dbReference type="PROSITE" id="PS00519">
    <property type="entry name" value="HTH_ASNC_1"/>
    <property type="match status" value="1"/>
</dbReference>
<dbReference type="GO" id="GO:0043200">
    <property type="term" value="P:response to amino acid"/>
    <property type="evidence" value="ECO:0007669"/>
    <property type="project" value="TreeGrafter"/>
</dbReference>
<dbReference type="InterPro" id="IPR000485">
    <property type="entry name" value="AsnC-type_HTH_dom"/>
</dbReference>
<dbReference type="InterPro" id="IPR019887">
    <property type="entry name" value="Tscrpt_reg_AsnC/Lrp_C"/>
</dbReference>
<dbReference type="PRINTS" id="PR00033">
    <property type="entry name" value="HTHASNC"/>
</dbReference>
<evidence type="ECO:0000256" key="3">
    <source>
        <dbReference type="ARBA" id="ARBA00023163"/>
    </source>
</evidence>
<dbReference type="Pfam" id="PF01037">
    <property type="entry name" value="AsnC_trans_reg"/>
    <property type="match status" value="1"/>
</dbReference>
<sequence>MYVWNGKFFGALNPLPVEHLDELDLTLLRLLQQDAKMTTKELAAELNLTISPVYERIRRLENLGYIRQYVAVLDKTLIGRPITVICQVSMRYHNEEFIEKFEQKIQELDEVQECYHMAGQVDFLLKINLKSLEDYHDFVKYKLSKLDNIGTLNSTFVLKEIKHTLGYPIG</sequence>
<dbReference type="STRING" id="563176.SAMN04488090_2733"/>
<dbReference type="SMART" id="SM00344">
    <property type="entry name" value="HTH_ASNC"/>
    <property type="match status" value="1"/>
</dbReference>
<reference evidence="5 6" key="1">
    <citation type="submission" date="2016-10" db="EMBL/GenBank/DDBJ databases">
        <authorList>
            <person name="de Groot N.N."/>
        </authorList>
    </citation>
    <scope>NUCLEOTIDE SEQUENCE [LARGE SCALE GENOMIC DNA]</scope>
    <source>
        <strain evidence="5 6">DSM 21668</strain>
    </source>
</reference>
<dbReference type="EMBL" id="FNGS01000005">
    <property type="protein sequence ID" value="SDM18110.1"/>
    <property type="molecule type" value="Genomic_DNA"/>
</dbReference>
<dbReference type="InterPro" id="IPR036388">
    <property type="entry name" value="WH-like_DNA-bd_sf"/>
</dbReference>